<dbReference type="PANTHER" id="PTHR24198:SF165">
    <property type="entry name" value="ANKYRIN REPEAT-CONTAINING PROTEIN-RELATED"/>
    <property type="match status" value="1"/>
</dbReference>
<name>A0ABR1W4E0_9PEZI</name>
<feature type="repeat" description="ANK" evidence="3">
    <location>
        <begin position="932"/>
        <end position="964"/>
    </location>
</feature>
<dbReference type="PROSITE" id="PS50088">
    <property type="entry name" value="ANK_REPEAT"/>
    <property type="match status" value="1"/>
</dbReference>
<feature type="region of interest" description="Disordered" evidence="4">
    <location>
        <begin position="1050"/>
        <end position="1079"/>
    </location>
</feature>
<dbReference type="EMBL" id="JAQQWM010000002">
    <property type="protein sequence ID" value="KAK8077013.1"/>
    <property type="molecule type" value="Genomic_DNA"/>
</dbReference>
<evidence type="ECO:0000259" key="5">
    <source>
        <dbReference type="Pfam" id="PF14420"/>
    </source>
</evidence>
<dbReference type="InterPro" id="IPR036770">
    <property type="entry name" value="Ankyrin_rpt-contain_sf"/>
</dbReference>
<dbReference type="PROSITE" id="PS50297">
    <property type="entry name" value="ANK_REP_REGION"/>
    <property type="match status" value="1"/>
</dbReference>
<dbReference type="SUPFAM" id="SSF48403">
    <property type="entry name" value="Ankyrin repeat"/>
    <property type="match status" value="1"/>
</dbReference>
<organism evidence="6 7">
    <name type="scientific">Apiospora saccharicola</name>
    <dbReference type="NCBI Taxonomy" id="335842"/>
    <lineage>
        <taxon>Eukaryota</taxon>
        <taxon>Fungi</taxon>
        <taxon>Dikarya</taxon>
        <taxon>Ascomycota</taxon>
        <taxon>Pezizomycotina</taxon>
        <taxon>Sordariomycetes</taxon>
        <taxon>Xylariomycetidae</taxon>
        <taxon>Amphisphaeriales</taxon>
        <taxon>Apiosporaceae</taxon>
        <taxon>Apiospora</taxon>
    </lineage>
</organism>
<evidence type="ECO:0000256" key="1">
    <source>
        <dbReference type="ARBA" id="ARBA00022737"/>
    </source>
</evidence>
<feature type="domain" description="Clr5" evidence="5">
    <location>
        <begin position="17"/>
        <end position="49"/>
    </location>
</feature>
<dbReference type="Proteomes" id="UP001446871">
    <property type="component" value="Unassembled WGS sequence"/>
</dbReference>
<dbReference type="Gene3D" id="1.25.40.20">
    <property type="entry name" value="Ankyrin repeat-containing domain"/>
    <property type="match status" value="2"/>
</dbReference>
<dbReference type="InterPro" id="IPR002110">
    <property type="entry name" value="Ankyrin_rpt"/>
</dbReference>
<keyword evidence="2 3" id="KW-0040">ANK repeat</keyword>
<dbReference type="Pfam" id="PF14420">
    <property type="entry name" value="Clr5"/>
    <property type="match status" value="1"/>
</dbReference>
<evidence type="ECO:0000256" key="4">
    <source>
        <dbReference type="SAM" id="MobiDB-lite"/>
    </source>
</evidence>
<proteinExistence type="predicted"/>
<sequence>MASTIIYANQSKDFSLWDTHKDVLKELFLTQKKPLKEVKQLMESNHGFPRNFTLSTYETTLRDHLGFRKNLKREDWEAIATHLEKRQGKESEVVFRGEPLAHKRVAKEIDRYCPKAANITIPTRATPPLPASIVIRSPPPASLEAVSDSQSSINDDGRVLGLEYNSARTYSNTTIGRDIIESSANLIPDIQHELSYLLRERYLRARMNLPINTFAKKIIEALADESRHHVTEDMLRSLASLHQMTGSPKVFGLNTSISILVNASYMLSNEYLDWKFGFPFLRWFEKVADMQLLRRFFSQNTPTTIASWKSLIKLNDSMYRMLPESRDAVATIWIEVGLTASEGKLMKGNAIGLLHVLRRMELPQRWKMWKRISPFGHKLFGGQWPECESQMLGDLLRRSIFDNYPFSIEDALDSGNSLPRTINLSGPNTVLDAVNMDCMKMLVEAGVRFEFDPVFCYIDLLRHLPYLPDQHCKKPWLAKLDRMAEFVDFCTGGLEECVTVFGICAAANRGLECLSEYLQSKPHPVQSNDKIPVPTTKTVLLQLALSKTTKMRLRSIVEVLLQYGVDIEVKALGRTGPRGGPRPALQAVWAGDVGMIALLAKHGADFNNQDILYAVKDSAMDESEEIDPSTKFEALVDQLVDAGLSLQQHGPPTMLRAVGLLDRTGDAPADVFIKVLQKYGVTWDESFFNNGKHWKGWDWSNEEVRGMDLLHAALRMRATFKTFQYLLDNGIQVHSGLCELDGKSMLHVALTSGPSDEQLEIARTLIDHLGMNIKTDPVWPSLLTLSMIDHPLKSDLEFFYYAKSLGATLPLPTNTVKAMQRFSLIPKLLVANAQVGTVREVWNHGEGFEQLHDEDRDRLLLYTIRAKAFSWAHILIEHGANINGEAYFDKYDWEIARTSTPFRYACEYGDCPLQFIRYLLELGGSTKFAGTTGLTAMHFAAFDGKLNLASLILEYDADVNTVWTPDDLQRVYHDWKLQWKTEWIQPMFTPLDMASAVGRLDMVKFLLNIGGRSAIPGLTGFDGALELARKRDCPGIVMLLNEAINNTNERASRIRNRSSPSRGHRPHHQFPPHDPWIPSKHHATRYSAISSRWQQAVEPRTFREVCLRSTQLDALACVLTPRRCRYVERIYFTVVIPSSDPDMQPAEQKAHLCKVMTGAFRRLFQILAEKSHPSDGGMMMLQVANVEFPEYVEPTSPRPFYQRDALNLVDWEDLPVVPCISELVLHEHQGERRVSLPTDLQLGLRLPNLPRITLGTFHWSGAGVRIMPRVDAVRSWRHELAAAFADERLLAWACPGKEGHVPPCYCVAAAASPDNGANAPPQHYEPLGAAIRSWSQNLRILEISGVFDWSLFWPSEVEPTRSAPGAAAFPHWPDLETFTTELSPCSSDGTCYFIRDPDAARVVIYAGREISLPPVGQPHDGTLQPLLASWPRALAQMPRLGGLRWNFCARWRGAGSRGWSWWFWV</sequence>
<dbReference type="SMART" id="SM00248">
    <property type="entry name" value="ANK"/>
    <property type="match status" value="8"/>
</dbReference>
<evidence type="ECO:0000256" key="2">
    <source>
        <dbReference type="ARBA" id="ARBA00023043"/>
    </source>
</evidence>
<keyword evidence="7" id="KW-1185">Reference proteome</keyword>
<evidence type="ECO:0000313" key="6">
    <source>
        <dbReference type="EMBL" id="KAK8077013.1"/>
    </source>
</evidence>
<dbReference type="PANTHER" id="PTHR24198">
    <property type="entry name" value="ANKYRIN REPEAT AND PROTEIN KINASE DOMAIN-CONTAINING PROTEIN"/>
    <property type="match status" value="1"/>
</dbReference>
<comment type="caution">
    <text evidence="6">The sequence shown here is derived from an EMBL/GenBank/DDBJ whole genome shotgun (WGS) entry which is preliminary data.</text>
</comment>
<reference evidence="6 7" key="1">
    <citation type="submission" date="2023-01" db="EMBL/GenBank/DDBJ databases">
        <title>Analysis of 21 Apiospora genomes using comparative genomics revels a genus with tremendous synthesis potential of carbohydrate active enzymes and secondary metabolites.</title>
        <authorList>
            <person name="Sorensen T."/>
        </authorList>
    </citation>
    <scope>NUCLEOTIDE SEQUENCE [LARGE SCALE GENOMIC DNA]</scope>
    <source>
        <strain evidence="6 7">CBS 83171</strain>
    </source>
</reference>
<keyword evidence="1" id="KW-0677">Repeat</keyword>
<accession>A0ABR1W4E0</accession>
<gene>
    <name evidence="6" type="ORF">PG996_003183</name>
</gene>
<dbReference type="InterPro" id="IPR025676">
    <property type="entry name" value="Clr5_dom"/>
</dbReference>
<protein>
    <recommendedName>
        <fullName evidence="5">Clr5 domain-containing protein</fullName>
    </recommendedName>
</protein>
<evidence type="ECO:0000313" key="7">
    <source>
        <dbReference type="Proteomes" id="UP001446871"/>
    </source>
</evidence>
<evidence type="ECO:0000256" key="3">
    <source>
        <dbReference type="PROSITE-ProRule" id="PRU00023"/>
    </source>
</evidence>